<keyword evidence="2" id="KW-1185">Reference proteome</keyword>
<evidence type="ECO:0000313" key="2">
    <source>
        <dbReference type="Proteomes" id="UP000070700"/>
    </source>
</evidence>
<dbReference type="AlphaFoldDB" id="A0A132B9E7"/>
<sequence length="110" mass="12627">MVNEELIIDGQRGALDWPWPLLIDNEVKALGCTPVRITEVNAHLQLPSSLVSYLLLHIALCQRYHKRPPVEDIFGWLSLILVLFVEYNHLLPDARPLRSPLMAWTISFSQ</sequence>
<protein>
    <submittedName>
        <fullName evidence="1">Uncharacterized protein</fullName>
    </submittedName>
</protein>
<dbReference type="Proteomes" id="UP000070700">
    <property type="component" value="Unassembled WGS sequence"/>
</dbReference>
<name>A0A132B9E7_MOLSC</name>
<reference evidence="1 2" key="1">
    <citation type="submission" date="2015-10" db="EMBL/GenBank/DDBJ databases">
        <title>Full genome of DAOMC 229536 Phialocephala scopiformis, a fungal endophyte of spruce producing the potent anti-insectan compound rugulosin.</title>
        <authorList>
            <consortium name="DOE Joint Genome Institute"/>
            <person name="Walker A.K."/>
            <person name="Frasz S.L."/>
            <person name="Seifert K.A."/>
            <person name="Miller J.D."/>
            <person name="Mondo S.J."/>
            <person name="Labutti K."/>
            <person name="Lipzen A."/>
            <person name="Dockter R."/>
            <person name="Kennedy M."/>
            <person name="Grigoriev I.V."/>
            <person name="Spatafora J.W."/>
        </authorList>
    </citation>
    <scope>NUCLEOTIDE SEQUENCE [LARGE SCALE GENOMIC DNA]</scope>
    <source>
        <strain evidence="1 2">CBS 120377</strain>
    </source>
</reference>
<dbReference type="KEGG" id="psco:LY89DRAFT_788443"/>
<proteinExistence type="predicted"/>
<dbReference type="InParanoid" id="A0A132B9E7"/>
<gene>
    <name evidence="1" type="ORF">LY89DRAFT_788443</name>
</gene>
<dbReference type="GeneID" id="28832892"/>
<dbReference type="EMBL" id="KQ947433">
    <property type="protein sequence ID" value="KUJ09028.1"/>
    <property type="molecule type" value="Genomic_DNA"/>
</dbReference>
<evidence type="ECO:0000313" key="1">
    <source>
        <dbReference type="EMBL" id="KUJ09028.1"/>
    </source>
</evidence>
<organism evidence="1 2">
    <name type="scientific">Mollisia scopiformis</name>
    <name type="common">Conifer needle endophyte fungus</name>
    <name type="synonym">Phialocephala scopiformis</name>
    <dbReference type="NCBI Taxonomy" id="149040"/>
    <lineage>
        <taxon>Eukaryota</taxon>
        <taxon>Fungi</taxon>
        <taxon>Dikarya</taxon>
        <taxon>Ascomycota</taxon>
        <taxon>Pezizomycotina</taxon>
        <taxon>Leotiomycetes</taxon>
        <taxon>Helotiales</taxon>
        <taxon>Mollisiaceae</taxon>
        <taxon>Mollisia</taxon>
    </lineage>
</organism>
<dbReference type="RefSeq" id="XP_018063383.1">
    <property type="nucleotide sequence ID" value="XM_018223166.1"/>
</dbReference>
<accession>A0A132B9E7</accession>